<feature type="signal peptide" evidence="2">
    <location>
        <begin position="1"/>
        <end position="21"/>
    </location>
</feature>
<protein>
    <submittedName>
        <fullName evidence="3">Uncharacterized protein</fullName>
    </submittedName>
</protein>
<sequence>MTTVFRCTLSLTLLAIAFSVGDNRYGAPHSGNSVNHRNLGHGGYRGPSSSHLGAPSAPVRPAPVAYGGARNYNSAPAPKYNNVQAPKYNNVQAPKYNNVQAPKFNSAPYGARGAYGAPAHVSGPSHFGNNKRSTHQQPRQPAHPALNTNYPNQHSNYQQGAESKSQSHGREMKYTINDPHNRGQTHVTETHVVSNRQMHGAEAEAAMKKLMGSMGPGPNYGSDGGFQDFVKGMGLSFY</sequence>
<reference evidence="3 4" key="1">
    <citation type="journal article" date="2022" name="Nat. Ecol. Evol.">
        <title>A masculinizing supergene underlies an exaggerated male reproductive morph in a spider.</title>
        <authorList>
            <person name="Hendrickx F."/>
            <person name="De Corte Z."/>
            <person name="Sonet G."/>
            <person name="Van Belleghem S.M."/>
            <person name="Kostlbacher S."/>
            <person name="Vangestel C."/>
        </authorList>
    </citation>
    <scope>NUCLEOTIDE SEQUENCE [LARGE SCALE GENOMIC DNA]</scope>
    <source>
        <strain evidence="3">W744_W776</strain>
    </source>
</reference>
<feature type="region of interest" description="Disordered" evidence="1">
    <location>
        <begin position="33"/>
        <end position="61"/>
    </location>
</feature>
<feature type="compositionally biased region" description="Polar residues" evidence="1">
    <location>
        <begin position="127"/>
        <end position="139"/>
    </location>
</feature>
<evidence type="ECO:0000256" key="2">
    <source>
        <dbReference type="SAM" id="SignalP"/>
    </source>
</evidence>
<name>A0AAV6VUE8_9ARAC</name>
<dbReference type="EMBL" id="JAFNEN010000025">
    <property type="protein sequence ID" value="KAG8199701.1"/>
    <property type="molecule type" value="Genomic_DNA"/>
</dbReference>
<organism evidence="3 4">
    <name type="scientific">Oedothorax gibbosus</name>
    <dbReference type="NCBI Taxonomy" id="931172"/>
    <lineage>
        <taxon>Eukaryota</taxon>
        <taxon>Metazoa</taxon>
        <taxon>Ecdysozoa</taxon>
        <taxon>Arthropoda</taxon>
        <taxon>Chelicerata</taxon>
        <taxon>Arachnida</taxon>
        <taxon>Araneae</taxon>
        <taxon>Araneomorphae</taxon>
        <taxon>Entelegynae</taxon>
        <taxon>Araneoidea</taxon>
        <taxon>Linyphiidae</taxon>
        <taxon>Erigoninae</taxon>
        <taxon>Oedothorax</taxon>
    </lineage>
</organism>
<evidence type="ECO:0000256" key="1">
    <source>
        <dbReference type="SAM" id="MobiDB-lite"/>
    </source>
</evidence>
<evidence type="ECO:0000313" key="3">
    <source>
        <dbReference type="EMBL" id="KAG8199701.1"/>
    </source>
</evidence>
<feature type="compositionally biased region" description="Polar residues" evidence="1">
    <location>
        <begin position="146"/>
        <end position="166"/>
    </location>
</feature>
<feature type="chain" id="PRO_5043922005" evidence="2">
    <location>
        <begin position="22"/>
        <end position="238"/>
    </location>
</feature>
<feature type="region of interest" description="Disordered" evidence="1">
    <location>
        <begin position="115"/>
        <end position="183"/>
    </location>
</feature>
<gene>
    <name evidence="3" type="ORF">JTE90_022150</name>
</gene>
<dbReference type="AlphaFoldDB" id="A0AAV6VUE8"/>
<keyword evidence="2" id="KW-0732">Signal</keyword>
<dbReference type="Proteomes" id="UP000827092">
    <property type="component" value="Unassembled WGS sequence"/>
</dbReference>
<comment type="caution">
    <text evidence="3">The sequence shown here is derived from an EMBL/GenBank/DDBJ whole genome shotgun (WGS) entry which is preliminary data.</text>
</comment>
<evidence type="ECO:0000313" key="4">
    <source>
        <dbReference type="Proteomes" id="UP000827092"/>
    </source>
</evidence>
<keyword evidence="4" id="KW-1185">Reference proteome</keyword>
<proteinExistence type="predicted"/>
<accession>A0AAV6VUE8</accession>